<reference evidence="2" key="1">
    <citation type="journal article" date="2011" name="J. Bacteriol.">
        <title>Genome sequences of eight morphologically diverse alphaproteobacteria.</title>
        <authorList>
            <consortium name="US DOE Joint Genome Institute"/>
            <person name="Brown P.J."/>
            <person name="Kysela D.T."/>
            <person name="Buechlein A."/>
            <person name="Hemmerich C."/>
            <person name="Brun Y.V."/>
        </authorList>
    </citation>
    <scope>NUCLEOTIDE SEQUENCE [LARGE SCALE GENOMIC DNA]</scope>
    <source>
        <strain evidence="2">ATCC 21756 / DSM 7131 / JCM 7823 / NBRC 15250 / LMG 17158 / TK0059</strain>
    </source>
</reference>
<dbReference type="Proteomes" id="UP000002629">
    <property type="component" value="Chromosome"/>
</dbReference>
<dbReference type="InterPro" id="IPR029044">
    <property type="entry name" value="Nucleotide-diphossugar_trans"/>
</dbReference>
<gene>
    <name evidence="1" type="ordered locus">Cseg_0508</name>
</gene>
<dbReference type="RefSeq" id="WP_013077693.1">
    <property type="nucleotide sequence ID" value="NC_014100.1"/>
</dbReference>
<evidence type="ECO:0000313" key="2">
    <source>
        <dbReference type="Proteomes" id="UP000002629"/>
    </source>
</evidence>
<keyword evidence="1" id="KW-0808">Transferase</keyword>
<dbReference type="SUPFAM" id="SSF53448">
    <property type="entry name" value="Nucleotide-diphospho-sugar transferases"/>
    <property type="match status" value="1"/>
</dbReference>
<name>D5VHP0_CAUST</name>
<dbReference type="EMBL" id="CP002008">
    <property type="protein sequence ID" value="ADG09021.1"/>
    <property type="molecule type" value="Genomic_DNA"/>
</dbReference>
<dbReference type="STRING" id="509190.Cseg_0508"/>
<dbReference type="eggNOG" id="COG0463">
    <property type="taxonomic scope" value="Bacteria"/>
</dbReference>
<organism evidence="1 2">
    <name type="scientific">Caulobacter segnis (strain ATCC 21756 / DSM 7131 / JCM 7823 / NBRC 15250 / LMG 17158 / TK0059)</name>
    <name type="common">Mycoplana segnis</name>
    <dbReference type="NCBI Taxonomy" id="509190"/>
    <lineage>
        <taxon>Bacteria</taxon>
        <taxon>Pseudomonadati</taxon>
        <taxon>Pseudomonadota</taxon>
        <taxon>Alphaproteobacteria</taxon>
        <taxon>Caulobacterales</taxon>
        <taxon>Caulobacteraceae</taxon>
        <taxon>Caulobacter</taxon>
    </lineage>
</organism>
<dbReference type="HOGENOM" id="CLU_076555_0_1_5"/>
<proteinExistence type="predicted"/>
<evidence type="ECO:0000313" key="1">
    <source>
        <dbReference type="EMBL" id="ADG09021.1"/>
    </source>
</evidence>
<protein>
    <submittedName>
        <fullName evidence="1">Glycosyltransferase</fullName>
    </submittedName>
</protein>
<dbReference type="GO" id="GO:0016740">
    <property type="term" value="F:transferase activity"/>
    <property type="evidence" value="ECO:0007669"/>
    <property type="project" value="UniProtKB-KW"/>
</dbReference>
<accession>D5VHP0</accession>
<dbReference type="KEGG" id="cse:Cseg_0508"/>
<dbReference type="CDD" id="cd00761">
    <property type="entry name" value="Glyco_tranf_GTA_type"/>
    <property type="match status" value="1"/>
</dbReference>
<dbReference type="AlphaFoldDB" id="D5VHP0"/>
<sequence length="303" mass="33907">MTAKKWIKRIAPWSVSAKRSVNQGIASWRANRALNALNAFMPPSSQSDHGLSAPLVVSLTSYPPRYPVLACTIKSLLLQNVKADKVVLWLAENDQHSLPDDVLELVNFGLQIRICKNLRSYKKIIPSLSEYSDSYIVTADDDAYYPPNWLKTIVDQARLTPRAIVGTRGHIAKFAPDGHAKPYAEWTFDTRRRSDVDSHNRLFLTGIGGIIYPPAALPKETLNEAAFQRLCPMADDIWLFAMSELAGIQRIRTPARFDFVNWPRSQECGLVHENVVAAGNDSQFSALEAAYPALSPRNRSFRA</sequence>